<reference evidence="2 3" key="1">
    <citation type="journal article" date="2018" name="Nat. Genet.">
        <title>The Rosa genome provides new insights in the design of modern roses.</title>
        <authorList>
            <person name="Bendahmane M."/>
        </authorList>
    </citation>
    <scope>NUCLEOTIDE SEQUENCE [LARGE SCALE GENOMIC DNA]</scope>
    <source>
        <strain evidence="3">cv. Old Blush</strain>
    </source>
</reference>
<evidence type="ECO:0000259" key="1">
    <source>
        <dbReference type="Pfam" id="PF14244"/>
    </source>
</evidence>
<feature type="domain" description="Retrotransposon Copia-like N-terminal" evidence="1">
    <location>
        <begin position="12"/>
        <end position="51"/>
    </location>
</feature>
<dbReference type="OMA" id="AMALEMY"/>
<evidence type="ECO:0000313" key="2">
    <source>
        <dbReference type="EMBL" id="PRQ57387.1"/>
    </source>
</evidence>
<dbReference type="PANTHER" id="PTHR47481:SF31">
    <property type="entry name" value="OS01G0873500 PROTEIN"/>
    <property type="match status" value="1"/>
</dbReference>
<gene>
    <name evidence="2" type="ORF">RchiOBHm_Chr1g0347771</name>
</gene>
<organism evidence="2 3">
    <name type="scientific">Rosa chinensis</name>
    <name type="common">China rose</name>
    <dbReference type="NCBI Taxonomy" id="74649"/>
    <lineage>
        <taxon>Eukaryota</taxon>
        <taxon>Viridiplantae</taxon>
        <taxon>Streptophyta</taxon>
        <taxon>Embryophyta</taxon>
        <taxon>Tracheophyta</taxon>
        <taxon>Spermatophyta</taxon>
        <taxon>Magnoliopsida</taxon>
        <taxon>eudicotyledons</taxon>
        <taxon>Gunneridae</taxon>
        <taxon>Pentapetalae</taxon>
        <taxon>rosids</taxon>
        <taxon>fabids</taxon>
        <taxon>Rosales</taxon>
        <taxon>Rosaceae</taxon>
        <taxon>Rosoideae</taxon>
        <taxon>Rosoideae incertae sedis</taxon>
        <taxon>Rosa</taxon>
    </lineage>
</organism>
<protein>
    <submittedName>
        <fullName evidence="2">Putative gag-polypeptide of LTR copia-type</fullName>
    </submittedName>
</protein>
<evidence type="ECO:0000313" key="3">
    <source>
        <dbReference type="Proteomes" id="UP000238479"/>
    </source>
</evidence>
<accession>A0A2P6SFD4</accession>
<dbReference type="Proteomes" id="UP000238479">
    <property type="component" value="Chromosome 1"/>
</dbReference>
<keyword evidence="3" id="KW-1185">Reference proteome</keyword>
<comment type="caution">
    <text evidence="2">The sequence shown here is derived from an EMBL/GenBank/DDBJ whole genome shotgun (WGS) entry which is preliminary data.</text>
</comment>
<dbReference type="PANTHER" id="PTHR47481">
    <property type="match status" value="1"/>
</dbReference>
<dbReference type="InterPro" id="IPR029472">
    <property type="entry name" value="Copia-like_N"/>
</dbReference>
<dbReference type="EMBL" id="PDCK01000039">
    <property type="protein sequence ID" value="PRQ57387.1"/>
    <property type="molecule type" value="Genomic_DNA"/>
</dbReference>
<dbReference type="AlphaFoldDB" id="A0A2P6SFD4"/>
<name>A0A2P6SFD4_ROSCH</name>
<proteinExistence type="predicted"/>
<dbReference type="Gramene" id="PRQ57387">
    <property type="protein sequence ID" value="PRQ57387"/>
    <property type="gene ID" value="RchiOBHm_Chr1g0347771"/>
</dbReference>
<sequence length="99" mass="11025">MAVVQSPIHSLLSMITVRLEDGNYITWSFQLQSLLEGNDLFGFLDGTNVCPPQFVFTEKDGVTTTLTPAFRDWKKTDRALISLIIATLSPEAMEYVVGL</sequence>
<dbReference type="Pfam" id="PF14244">
    <property type="entry name" value="Retrotran_gag_3"/>
    <property type="match status" value="1"/>
</dbReference>